<evidence type="ECO:0000256" key="4">
    <source>
        <dbReference type="PROSITE-ProRule" id="PRU00091"/>
    </source>
</evidence>
<proteinExistence type="predicted"/>
<dbReference type="InterPro" id="IPR011011">
    <property type="entry name" value="Znf_FYVE_PHD"/>
</dbReference>
<keyword evidence="3" id="KW-0862">Zinc</keyword>
<sequence>MSSDEEATTNDGSTDLTDQLALMSHVFDPSADRNAWKQDKVCSVCYQSFSMMGNGKKHYCKFCFRGVCGNCSMHKGLQPERNAALRICDNCYHRGIEDQVKSNFERELEREKQETLEVEENIKLEKKNNNKELLEIKLLKDKIEKCKQELTRKETELANQAASLKDDMKNMESDSDALYENLEIIKNEIRTKESKIAALREELQGVKKQCEVDRKRVMDLKNAIDEQEKENLKVQESLNLLEDKEKRAEENNLNVIKAEKDVKLKIQKTKEQLEEARKDNENLRKRLLPLRQERDRRVSELEELENKVQETREEEKRTTDQVKYLKEKSEAQKQEIIRLQAKVNKNNEAQELVDGHSSETSSVEPEARGRCKCIIQ</sequence>
<reference evidence="8" key="1">
    <citation type="submission" date="2021-09" db="EMBL/GenBank/DDBJ databases">
        <authorList>
            <consortium name="AG Swart"/>
            <person name="Singh M."/>
            <person name="Singh A."/>
            <person name="Seah K."/>
            <person name="Emmerich C."/>
        </authorList>
    </citation>
    <scope>NUCLEOTIDE SEQUENCE</scope>
    <source>
        <strain evidence="8">ATCC30299</strain>
    </source>
</reference>
<evidence type="ECO:0000256" key="6">
    <source>
        <dbReference type="SAM" id="MobiDB-lite"/>
    </source>
</evidence>
<comment type="caution">
    <text evidence="8">The sequence shown here is derived from an EMBL/GenBank/DDBJ whole genome shotgun (WGS) entry which is preliminary data.</text>
</comment>
<dbReference type="Proteomes" id="UP001162131">
    <property type="component" value="Unassembled WGS sequence"/>
</dbReference>
<accession>A0AAU9K768</accession>
<feature type="coiled-coil region" evidence="5">
    <location>
        <begin position="101"/>
        <end position="342"/>
    </location>
</feature>
<organism evidence="8 9">
    <name type="scientific">Blepharisma stoltei</name>
    <dbReference type="NCBI Taxonomy" id="1481888"/>
    <lineage>
        <taxon>Eukaryota</taxon>
        <taxon>Sar</taxon>
        <taxon>Alveolata</taxon>
        <taxon>Ciliophora</taxon>
        <taxon>Postciliodesmatophora</taxon>
        <taxon>Heterotrichea</taxon>
        <taxon>Heterotrichida</taxon>
        <taxon>Blepharismidae</taxon>
        <taxon>Blepharisma</taxon>
    </lineage>
</organism>
<feature type="region of interest" description="Disordered" evidence="6">
    <location>
        <begin position="348"/>
        <end position="370"/>
    </location>
</feature>
<dbReference type="EMBL" id="CAJZBQ010000056">
    <property type="protein sequence ID" value="CAG9333539.1"/>
    <property type="molecule type" value="Genomic_DNA"/>
</dbReference>
<evidence type="ECO:0000256" key="5">
    <source>
        <dbReference type="SAM" id="Coils"/>
    </source>
</evidence>
<gene>
    <name evidence="8" type="ORF">BSTOLATCC_MIC58349</name>
</gene>
<evidence type="ECO:0000256" key="3">
    <source>
        <dbReference type="ARBA" id="ARBA00022833"/>
    </source>
</evidence>
<name>A0AAU9K768_9CILI</name>
<dbReference type="PROSITE" id="PS50178">
    <property type="entry name" value="ZF_FYVE"/>
    <property type="match status" value="1"/>
</dbReference>
<evidence type="ECO:0000256" key="2">
    <source>
        <dbReference type="ARBA" id="ARBA00022771"/>
    </source>
</evidence>
<dbReference type="InterPro" id="IPR000306">
    <property type="entry name" value="Znf_FYVE"/>
</dbReference>
<dbReference type="InterPro" id="IPR017455">
    <property type="entry name" value="Znf_FYVE-rel"/>
</dbReference>
<dbReference type="AlphaFoldDB" id="A0AAU9K768"/>
<dbReference type="InterPro" id="IPR013083">
    <property type="entry name" value="Znf_RING/FYVE/PHD"/>
</dbReference>
<keyword evidence="2 4" id="KW-0863">Zinc-finger</keyword>
<keyword evidence="1" id="KW-0479">Metal-binding</keyword>
<dbReference type="GO" id="GO:0008270">
    <property type="term" value="F:zinc ion binding"/>
    <property type="evidence" value="ECO:0007669"/>
    <property type="project" value="UniProtKB-KW"/>
</dbReference>
<keyword evidence="9" id="KW-1185">Reference proteome</keyword>
<dbReference type="SUPFAM" id="SSF57903">
    <property type="entry name" value="FYVE/PHD zinc finger"/>
    <property type="match status" value="1"/>
</dbReference>
<dbReference type="Gene3D" id="3.30.40.10">
    <property type="entry name" value="Zinc/RING finger domain, C3HC4 (zinc finger)"/>
    <property type="match status" value="1"/>
</dbReference>
<evidence type="ECO:0000259" key="7">
    <source>
        <dbReference type="PROSITE" id="PS50178"/>
    </source>
</evidence>
<dbReference type="Pfam" id="PF01363">
    <property type="entry name" value="FYVE"/>
    <property type="match status" value="1"/>
</dbReference>
<dbReference type="SMART" id="SM00064">
    <property type="entry name" value="FYVE"/>
    <property type="match status" value="1"/>
</dbReference>
<feature type="domain" description="FYVE-type" evidence="7">
    <location>
        <begin position="36"/>
        <end position="96"/>
    </location>
</feature>
<evidence type="ECO:0000256" key="1">
    <source>
        <dbReference type="ARBA" id="ARBA00022723"/>
    </source>
</evidence>
<evidence type="ECO:0000313" key="9">
    <source>
        <dbReference type="Proteomes" id="UP001162131"/>
    </source>
</evidence>
<keyword evidence="5" id="KW-0175">Coiled coil</keyword>
<evidence type="ECO:0000313" key="8">
    <source>
        <dbReference type="EMBL" id="CAG9333539.1"/>
    </source>
</evidence>
<protein>
    <recommendedName>
        <fullName evidence="7">FYVE-type domain-containing protein</fullName>
    </recommendedName>
</protein>